<proteinExistence type="predicted"/>
<accession>A0A8S5QUS6</accession>
<keyword evidence="1" id="KW-1133">Transmembrane helix</keyword>
<protein>
    <submittedName>
        <fullName evidence="2">Lhca1, Type II chlorophyll a/b, membrane complex, chlorophyll, light</fullName>
    </submittedName>
</protein>
<evidence type="ECO:0000256" key="1">
    <source>
        <dbReference type="SAM" id="Phobius"/>
    </source>
</evidence>
<dbReference type="EMBL" id="BK015743">
    <property type="protein sequence ID" value="DAE22958.1"/>
    <property type="molecule type" value="Genomic_DNA"/>
</dbReference>
<evidence type="ECO:0000313" key="2">
    <source>
        <dbReference type="EMBL" id="DAE22958.1"/>
    </source>
</evidence>
<organism evidence="2">
    <name type="scientific">Siphoviridae sp. ctzSN25</name>
    <dbReference type="NCBI Taxonomy" id="2826529"/>
    <lineage>
        <taxon>Viruses</taxon>
        <taxon>Duplodnaviria</taxon>
        <taxon>Heunggongvirae</taxon>
        <taxon>Uroviricota</taxon>
        <taxon>Caudoviricetes</taxon>
    </lineage>
</organism>
<keyword evidence="1" id="KW-0472">Membrane</keyword>
<feature type="transmembrane region" description="Helical" evidence="1">
    <location>
        <begin position="6"/>
        <end position="26"/>
    </location>
</feature>
<name>A0A8S5QUS6_9CAUD</name>
<sequence length="35" mass="3933">MLDFLYITLGFIWFAGMVGTVAKLYISCLKGESDE</sequence>
<keyword evidence="1" id="KW-0812">Transmembrane</keyword>
<reference evidence="2" key="1">
    <citation type="journal article" date="2021" name="Proc. Natl. Acad. Sci. U.S.A.">
        <title>A Catalog of Tens of Thousands of Viruses from Human Metagenomes Reveals Hidden Associations with Chronic Diseases.</title>
        <authorList>
            <person name="Tisza M.J."/>
            <person name="Buck C.B."/>
        </authorList>
    </citation>
    <scope>NUCLEOTIDE SEQUENCE</scope>
    <source>
        <strain evidence="2">CtzSN25</strain>
    </source>
</reference>